<dbReference type="EMBL" id="FNXT01001124">
    <property type="protein sequence ID" value="SZX72274.1"/>
    <property type="molecule type" value="Genomic_DNA"/>
</dbReference>
<evidence type="ECO:0000256" key="2">
    <source>
        <dbReference type="ARBA" id="ARBA00022980"/>
    </source>
</evidence>
<dbReference type="Gene3D" id="6.10.250.3250">
    <property type="match status" value="1"/>
</dbReference>
<dbReference type="GO" id="GO:0006412">
    <property type="term" value="P:translation"/>
    <property type="evidence" value="ECO:0007669"/>
    <property type="project" value="InterPro"/>
</dbReference>
<dbReference type="OrthoDB" id="1882297at2759"/>
<dbReference type="GO" id="GO:0022625">
    <property type="term" value="C:cytosolic large ribosomal subunit"/>
    <property type="evidence" value="ECO:0007669"/>
    <property type="project" value="TreeGrafter"/>
</dbReference>
<evidence type="ECO:0000313" key="5">
    <source>
        <dbReference type="Proteomes" id="UP000256970"/>
    </source>
</evidence>
<evidence type="ECO:0000256" key="3">
    <source>
        <dbReference type="ARBA" id="ARBA00023274"/>
    </source>
</evidence>
<dbReference type="PANTHER" id="PTHR11545">
    <property type="entry name" value="RIBOSOMAL PROTEIN L13"/>
    <property type="match status" value="1"/>
</dbReference>
<proteinExistence type="inferred from homology"/>
<dbReference type="CDD" id="cd00392">
    <property type="entry name" value="Ribosomal_L13"/>
    <property type="match status" value="1"/>
</dbReference>
<protein>
    <submittedName>
        <fullName evidence="4">Uncharacterized protein</fullName>
    </submittedName>
</protein>
<dbReference type="SUPFAM" id="SSF52161">
    <property type="entry name" value="Ribosomal protein L13"/>
    <property type="match status" value="1"/>
</dbReference>
<dbReference type="Proteomes" id="UP000256970">
    <property type="component" value="Unassembled WGS sequence"/>
</dbReference>
<dbReference type="HAMAP" id="MF_01366">
    <property type="entry name" value="Ribosomal_uL13"/>
    <property type="match status" value="1"/>
</dbReference>
<sequence>MPKTIVIDARAHMLGRLASVVAKQILSGYQIVIVRSEEISISGGLVRQKMKYERFLRKKHNTNPTRAGVWHYRAPSRIFWRTVRGMVPHKTPRGAAALERLKCFEGVPPPYDKVKRLVVPDALQVLRLQHGHRFCKLGQLAQSVGWKHQDAVAELEAKRKTKATAFYQAKKKSLALKAKAAAQVA</sequence>
<dbReference type="Gene3D" id="3.90.1180.10">
    <property type="entry name" value="Ribosomal protein L13"/>
    <property type="match status" value="1"/>
</dbReference>
<dbReference type="STRING" id="3088.A0A383W5H4"/>
<dbReference type="PANTHER" id="PTHR11545:SF3">
    <property type="entry name" value="LARGE RIBOSOMAL SUBUNIT PROTEIN UL13"/>
    <property type="match status" value="1"/>
</dbReference>
<dbReference type="InterPro" id="IPR036899">
    <property type="entry name" value="Ribosomal_uL13_sf"/>
</dbReference>
<organism evidence="4 5">
    <name type="scientific">Tetradesmus obliquus</name>
    <name type="common">Green alga</name>
    <name type="synonym">Acutodesmus obliquus</name>
    <dbReference type="NCBI Taxonomy" id="3088"/>
    <lineage>
        <taxon>Eukaryota</taxon>
        <taxon>Viridiplantae</taxon>
        <taxon>Chlorophyta</taxon>
        <taxon>core chlorophytes</taxon>
        <taxon>Chlorophyceae</taxon>
        <taxon>CS clade</taxon>
        <taxon>Sphaeropleales</taxon>
        <taxon>Scenedesmaceae</taxon>
        <taxon>Tetradesmus</taxon>
    </lineage>
</organism>
<dbReference type="GO" id="GO:0017148">
    <property type="term" value="P:negative regulation of translation"/>
    <property type="evidence" value="ECO:0007669"/>
    <property type="project" value="TreeGrafter"/>
</dbReference>
<accession>A0A383W5H4</accession>
<dbReference type="FunFam" id="3.90.1180.10:FF:000002">
    <property type="entry name" value="60S ribosomal protein L16"/>
    <property type="match status" value="1"/>
</dbReference>
<gene>
    <name evidence="4" type="ORF">BQ4739_LOCUS12465</name>
</gene>
<evidence type="ECO:0000313" key="4">
    <source>
        <dbReference type="EMBL" id="SZX72274.1"/>
    </source>
</evidence>
<dbReference type="InterPro" id="IPR005755">
    <property type="entry name" value="Ribosomal_uL13_euk/arc"/>
</dbReference>
<keyword evidence="3" id="KW-0687">Ribonucleoprotein</keyword>
<keyword evidence="2" id="KW-0689">Ribosomal protein</keyword>
<dbReference type="NCBIfam" id="TIGR01077">
    <property type="entry name" value="L13_A_E"/>
    <property type="match status" value="1"/>
</dbReference>
<evidence type="ECO:0000256" key="1">
    <source>
        <dbReference type="ARBA" id="ARBA00006227"/>
    </source>
</evidence>
<dbReference type="Pfam" id="PF00572">
    <property type="entry name" value="Ribosomal_L13"/>
    <property type="match status" value="1"/>
</dbReference>
<dbReference type="GO" id="GO:0003729">
    <property type="term" value="F:mRNA binding"/>
    <property type="evidence" value="ECO:0007669"/>
    <property type="project" value="TreeGrafter"/>
</dbReference>
<name>A0A383W5H4_TETOB</name>
<comment type="similarity">
    <text evidence="1">Belongs to the universal ribosomal protein uL13 family.</text>
</comment>
<dbReference type="InterPro" id="IPR005822">
    <property type="entry name" value="Ribosomal_uL13"/>
</dbReference>
<dbReference type="AlphaFoldDB" id="A0A383W5H4"/>
<dbReference type="GO" id="GO:0003735">
    <property type="term" value="F:structural constituent of ribosome"/>
    <property type="evidence" value="ECO:0007669"/>
    <property type="project" value="InterPro"/>
</dbReference>
<keyword evidence="5" id="KW-1185">Reference proteome</keyword>
<reference evidence="4 5" key="1">
    <citation type="submission" date="2016-10" db="EMBL/GenBank/DDBJ databases">
        <authorList>
            <person name="Cai Z."/>
        </authorList>
    </citation>
    <scope>NUCLEOTIDE SEQUENCE [LARGE SCALE GENOMIC DNA]</scope>
</reference>